<evidence type="ECO:0000313" key="5">
    <source>
        <dbReference type="EMBL" id="CAD9317038.1"/>
    </source>
</evidence>
<dbReference type="GO" id="GO:0005739">
    <property type="term" value="C:mitochondrion"/>
    <property type="evidence" value="ECO:0007669"/>
    <property type="project" value="TreeGrafter"/>
</dbReference>
<dbReference type="GO" id="GO:0009055">
    <property type="term" value="F:electron transfer activity"/>
    <property type="evidence" value="ECO:0007669"/>
    <property type="project" value="TreeGrafter"/>
</dbReference>
<dbReference type="GO" id="GO:0051537">
    <property type="term" value="F:2 iron, 2 sulfur cluster binding"/>
    <property type="evidence" value="ECO:0007669"/>
    <property type="project" value="UniProtKB-KW"/>
</dbReference>
<evidence type="ECO:0000256" key="4">
    <source>
        <dbReference type="ARBA" id="ARBA00023014"/>
    </source>
</evidence>
<dbReference type="GO" id="GO:0046872">
    <property type="term" value="F:metal ion binding"/>
    <property type="evidence" value="ECO:0007669"/>
    <property type="project" value="UniProtKB-KW"/>
</dbReference>
<dbReference type="EMBL" id="HBGN01005307">
    <property type="protein sequence ID" value="CAD9317038.1"/>
    <property type="molecule type" value="Transcribed_RNA"/>
</dbReference>
<sequence length="178" mass="19232">MALRLLASKRLASATTSLHRNLVGSGSIRFSSNAALSEPNAAPTVSDVTIKLNFIDPSGARRQVPGLIGKNLHEICEMHDIDIGPASNGGPVEAVRSDTWTEPLYGEGPTSGFDHVLLVGNGVETAPPLNNVEMRMLKHYWDEAEIFPESRLASQIILTKAMDGMTVYVPDRLVDDIP</sequence>
<dbReference type="InterPro" id="IPR001055">
    <property type="entry name" value="Adrenodoxin-like"/>
</dbReference>
<evidence type="ECO:0000256" key="2">
    <source>
        <dbReference type="ARBA" id="ARBA00022723"/>
    </source>
</evidence>
<dbReference type="Gene3D" id="3.10.20.30">
    <property type="match status" value="1"/>
</dbReference>
<gene>
    <name evidence="5" type="ORF">DBRI1063_LOCUS3446</name>
</gene>
<dbReference type="AlphaFoldDB" id="A0A6U3PFE4"/>
<organism evidence="5">
    <name type="scientific">Ditylum brightwellii</name>
    <dbReference type="NCBI Taxonomy" id="49249"/>
    <lineage>
        <taxon>Eukaryota</taxon>
        <taxon>Sar</taxon>
        <taxon>Stramenopiles</taxon>
        <taxon>Ochrophyta</taxon>
        <taxon>Bacillariophyta</taxon>
        <taxon>Mediophyceae</taxon>
        <taxon>Lithodesmiophycidae</taxon>
        <taxon>Lithodesmiales</taxon>
        <taxon>Lithodesmiaceae</taxon>
        <taxon>Ditylum</taxon>
    </lineage>
</organism>
<keyword evidence="1" id="KW-0001">2Fe-2S</keyword>
<proteinExistence type="predicted"/>
<accession>A0A6U3PFE4</accession>
<keyword evidence="3" id="KW-0408">Iron</keyword>
<reference evidence="5" key="1">
    <citation type="submission" date="2021-01" db="EMBL/GenBank/DDBJ databases">
        <authorList>
            <person name="Corre E."/>
            <person name="Pelletier E."/>
            <person name="Niang G."/>
            <person name="Scheremetjew M."/>
            <person name="Finn R."/>
            <person name="Kale V."/>
            <person name="Holt S."/>
            <person name="Cochrane G."/>
            <person name="Meng A."/>
            <person name="Brown T."/>
            <person name="Cohen L."/>
        </authorList>
    </citation>
    <scope>NUCLEOTIDE SEQUENCE</scope>
    <source>
        <strain evidence="5">Pop2</strain>
    </source>
</reference>
<dbReference type="PANTHER" id="PTHR23426">
    <property type="entry name" value="FERREDOXIN/ADRENODOXIN"/>
    <property type="match status" value="1"/>
</dbReference>
<protein>
    <submittedName>
        <fullName evidence="5">Uncharacterized protein</fullName>
    </submittedName>
</protein>
<keyword evidence="4" id="KW-0411">Iron-sulfur</keyword>
<evidence type="ECO:0000256" key="3">
    <source>
        <dbReference type="ARBA" id="ARBA00023004"/>
    </source>
</evidence>
<dbReference type="GO" id="GO:0140647">
    <property type="term" value="P:P450-containing electron transport chain"/>
    <property type="evidence" value="ECO:0007669"/>
    <property type="project" value="InterPro"/>
</dbReference>
<evidence type="ECO:0000256" key="1">
    <source>
        <dbReference type="ARBA" id="ARBA00022714"/>
    </source>
</evidence>
<dbReference type="PANTHER" id="PTHR23426:SF67">
    <property type="entry name" value="2FE-2S FERREDOXIN-TYPE DOMAIN-CONTAINING PROTEIN"/>
    <property type="match status" value="1"/>
</dbReference>
<keyword evidence="2" id="KW-0479">Metal-binding</keyword>
<dbReference type="InterPro" id="IPR012675">
    <property type="entry name" value="Beta-grasp_dom_sf"/>
</dbReference>
<name>A0A6U3PFE4_9STRA</name>